<evidence type="ECO:0000313" key="2">
    <source>
        <dbReference type="Proteomes" id="UP000308600"/>
    </source>
</evidence>
<organism evidence="1 2">
    <name type="scientific">Pluteus cervinus</name>
    <dbReference type="NCBI Taxonomy" id="181527"/>
    <lineage>
        <taxon>Eukaryota</taxon>
        <taxon>Fungi</taxon>
        <taxon>Dikarya</taxon>
        <taxon>Basidiomycota</taxon>
        <taxon>Agaricomycotina</taxon>
        <taxon>Agaricomycetes</taxon>
        <taxon>Agaricomycetidae</taxon>
        <taxon>Agaricales</taxon>
        <taxon>Pluteineae</taxon>
        <taxon>Pluteaceae</taxon>
        <taxon>Pluteus</taxon>
    </lineage>
</organism>
<dbReference type="EMBL" id="ML208308">
    <property type="protein sequence ID" value="TFK70754.1"/>
    <property type="molecule type" value="Genomic_DNA"/>
</dbReference>
<protein>
    <submittedName>
        <fullName evidence="1">Uncharacterized protein</fullName>
    </submittedName>
</protein>
<proteinExistence type="predicted"/>
<sequence>MTRAKPYRRMEVAVACYSFPWKRCIPRDQNVERRQNKIDPERKNAGEIAAYTQALHLMTAGGRMGVPRPTEVVIFGSFRIEKGLYRIASMLCRVQTKHKEVAFLGERWCFKISVRHGNEWVNRILKVKGQGIQLQSIRGEFEVRFVSTLWVNDQKDLSHVPWLEMDEKIRIKSMYWLIGVKDRYEVTANQKLKKDGGIKLNKERCRMMVYRKETRCKTKSFGLGNFETPPQHVQGKGKDPDNHEFRPSYDGTPHQTWSRRLQHLVMQNVADLETPKGAQVQYGFQKIGSGRVKCIESPMISLLRKIAPFTEPLKRSMWACFHQSQLGLE</sequence>
<gene>
    <name evidence="1" type="ORF">BDN72DRAFT_877598</name>
</gene>
<keyword evidence="2" id="KW-1185">Reference proteome</keyword>
<name>A0ACD3AZK7_9AGAR</name>
<reference evidence="1 2" key="1">
    <citation type="journal article" date="2019" name="Nat. Ecol. Evol.">
        <title>Megaphylogeny resolves global patterns of mushroom evolution.</title>
        <authorList>
            <person name="Varga T."/>
            <person name="Krizsan K."/>
            <person name="Foldi C."/>
            <person name="Dima B."/>
            <person name="Sanchez-Garcia M."/>
            <person name="Sanchez-Ramirez S."/>
            <person name="Szollosi G.J."/>
            <person name="Szarkandi J.G."/>
            <person name="Papp V."/>
            <person name="Albert L."/>
            <person name="Andreopoulos W."/>
            <person name="Angelini C."/>
            <person name="Antonin V."/>
            <person name="Barry K.W."/>
            <person name="Bougher N.L."/>
            <person name="Buchanan P."/>
            <person name="Buyck B."/>
            <person name="Bense V."/>
            <person name="Catcheside P."/>
            <person name="Chovatia M."/>
            <person name="Cooper J."/>
            <person name="Damon W."/>
            <person name="Desjardin D."/>
            <person name="Finy P."/>
            <person name="Geml J."/>
            <person name="Haridas S."/>
            <person name="Hughes K."/>
            <person name="Justo A."/>
            <person name="Karasinski D."/>
            <person name="Kautmanova I."/>
            <person name="Kiss B."/>
            <person name="Kocsube S."/>
            <person name="Kotiranta H."/>
            <person name="LaButti K.M."/>
            <person name="Lechner B.E."/>
            <person name="Liimatainen K."/>
            <person name="Lipzen A."/>
            <person name="Lukacs Z."/>
            <person name="Mihaltcheva S."/>
            <person name="Morgado L.N."/>
            <person name="Niskanen T."/>
            <person name="Noordeloos M.E."/>
            <person name="Ohm R.A."/>
            <person name="Ortiz-Santana B."/>
            <person name="Ovrebo C."/>
            <person name="Racz N."/>
            <person name="Riley R."/>
            <person name="Savchenko A."/>
            <person name="Shiryaev A."/>
            <person name="Soop K."/>
            <person name="Spirin V."/>
            <person name="Szebenyi C."/>
            <person name="Tomsovsky M."/>
            <person name="Tulloss R.E."/>
            <person name="Uehling J."/>
            <person name="Grigoriev I.V."/>
            <person name="Vagvolgyi C."/>
            <person name="Papp T."/>
            <person name="Martin F.M."/>
            <person name="Miettinen O."/>
            <person name="Hibbett D.S."/>
            <person name="Nagy L.G."/>
        </authorList>
    </citation>
    <scope>NUCLEOTIDE SEQUENCE [LARGE SCALE GENOMIC DNA]</scope>
    <source>
        <strain evidence="1 2">NL-1719</strain>
    </source>
</reference>
<accession>A0ACD3AZK7</accession>
<evidence type="ECO:0000313" key="1">
    <source>
        <dbReference type="EMBL" id="TFK70754.1"/>
    </source>
</evidence>
<dbReference type="Proteomes" id="UP000308600">
    <property type="component" value="Unassembled WGS sequence"/>
</dbReference>